<dbReference type="Proteomes" id="UP000284548">
    <property type="component" value="Unassembled WGS sequence"/>
</dbReference>
<evidence type="ECO:0000313" key="1">
    <source>
        <dbReference type="EMBL" id="RHH76339.1"/>
    </source>
</evidence>
<comment type="caution">
    <text evidence="1">The sequence shown here is derived from an EMBL/GenBank/DDBJ whole genome shotgun (WGS) entry which is preliminary data.</text>
</comment>
<dbReference type="AlphaFoldDB" id="A0A414XR39"/>
<dbReference type="RefSeq" id="WP_118255744.1">
    <property type="nucleotide sequence ID" value="NZ_QRKB01000058.1"/>
</dbReference>
<evidence type="ECO:0000313" key="2">
    <source>
        <dbReference type="Proteomes" id="UP000284548"/>
    </source>
</evidence>
<proteinExistence type="predicted"/>
<protein>
    <recommendedName>
        <fullName evidence="3">DUF1186 domain-containing protein</fullName>
    </recommendedName>
</protein>
<reference evidence="1 2" key="1">
    <citation type="submission" date="2018-08" db="EMBL/GenBank/DDBJ databases">
        <title>A genome reference for cultivated species of the human gut microbiota.</title>
        <authorList>
            <person name="Zou Y."/>
            <person name="Xue W."/>
            <person name="Luo G."/>
        </authorList>
    </citation>
    <scope>NUCLEOTIDE SEQUENCE [LARGE SCALE GENOMIC DNA]</scope>
    <source>
        <strain evidence="1 2">AM16-54</strain>
    </source>
</reference>
<accession>A0A414XR39</accession>
<name>A0A414XR39_9BACT</name>
<organism evidence="1 2">
    <name type="scientific">Segatella copri</name>
    <dbReference type="NCBI Taxonomy" id="165179"/>
    <lineage>
        <taxon>Bacteria</taxon>
        <taxon>Pseudomonadati</taxon>
        <taxon>Bacteroidota</taxon>
        <taxon>Bacteroidia</taxon>
        <taxon>Bacteroidales</taxon>
        <taxon>Prevotellaceae</taxon>
        <taxon>Segatella</taxon>
    </lineage>
</organism>
<dbReference type="EMBL" id="QRKB01000058">
    <property type="protein sequence ID" value="RHH76339.1"/>
    <property type="molecule type" value="Genomic_DNA"/>
</dbReference>
<evidence type="ECO:0008006" key="3">
    <source>
        <dbReference type="Google" id="ProtNLM"/>
    </source>
</evidence>
<gene>
    <name evidence="1" type="ORF">DW192_14690</name>
</gene>
<sequence length="477" mass="55426">MGKKNNKSGAQPMSPEKYIKEKARMLPLGKCYTYANWKDADEIMVIVTRIHPKGTVTCADFCIDKLCRGLIGTRYFFNVSPRKLAEIAEYYSDKENDRMVEIPYEVAHNLIYGSIEFAEEAGIEPVDAWDITQYILEEDDDNVPLIEYQWGLNGMHYLLAEDRLEVSCYLSTMQEHLGRNFKFRVGDSTAYIGGWDWHEEEFQGCEYEIHEEVYGYELPSYPTHIKLLHPEVMSYLTFHAYKWILPDHIIDLLLTIDHEELRQDLENIIRYGLGKYQHLKATGELFAAIRHSIILLAEVGNMESFRLLMDVLKFESDFLDQLSWLATNYLFAPTLYKLNPDPFSEFTKFLKTPKLDHYCRMNVYEYVGFYVEKNPALKEQATAWVKDMLVFYDDRLETADCCDGYVVAAAIDLACSLGAKDLIPIINKLLCTYLVDFSDCGLTAEVVEGLHRGELLRQEYALDVYERDHRLEEDSNR</sequence>